<dbReference type="EMBL" id="CP073100">
    <property type="protein sequence ID" value="QUE51733.1"/>
    <property type="molecule type" value="Genomic_DNA"/>
</dbReference>
<gene>
    <name evidence="3" type="ORF">KBB96_02320</name>
</gene>
<dbReference type="RefSeq" id="WP_211631872.1">
    <property type="nucleotide sequence ID" value="NZ_CP073100.1"/>
</dbReference>
<dbReference type="SUPFAM" id="SSF52833">
    <property type="entry name" value="Thioredoxin-like"/>
    <property type="match status" value="1"/>
</dbReference>
<sequence>MLKVYLYKNCSTCRDAKKWLQARGIDFEEKAIRETPPTVEELATAAASLGLQRLFNTSGGDYRELGLKDRLPGMSREEAFGLLAANGNLVKRPFVIGKGVALTGFKEAEWEMALGR</sequence>
<dbReference type="PANTHER" id="PTHR30041:SF8">
    <property type="entry name" value="PROTEIN YFFB"/>
    <property type="match status" value="1"/>
</dbReference>
<organism evidence="3 4">
    <name type="scientific">Luteolibacter ambystomatis</name>
    <dbReference type="NCBI Taxonomy" id="2824561"/>
    <lineage>
        <taxon>Bacteria</taxon>
        <taxon>Pseudomonadati</taxon>
        <taxon>Verrucomicrobiota</taxon>
        <taxon>Verrucomicrobiia</taxon>
        <taxon>Verrucomicrobiales</taxon>
        <taxon>Verrucomicrobiaceae</taxon>
        <taxon>Luteolibacter</taxon>
    </lineage>
</organism>
<dbReference type="InterPro" id="IPR006504">
    <property type="entry name" value="Tscrpt_reg_Spx/MgsR"/>
</dbReference>
<comment type="similarity">
    <text evidence="1 2">Belongs to the ArsC family.</text>
</comment>
<dbReference type="KEGG" id="lamb:KBB96_02320"/>
<dbReference type="AlphaFoldDB" id="A0A975J0F8"/>
<keyword evidence="4" id="KW-1185">Reference proteome</keyword>
<evidence type="ECO:0000313" key="3">
    <source>
        <dbReference type="EMBL" id="QUE51733.1"/>
    </source>
</evidence>
<dbReference type="PROSITE" id="PS51353">
    <property type="entry name" value="ARSC"/>
    <property type="match status" value="1"/>
</dbReference>
<proteinExistence type="inferred from homology"/>
<dbReference type="NCBIfam" id="TIGR01617">
    <property type="entry name" value="arsC_related"/>
    <property type="match status" value="1"/>
</dbReference>
<evidence type="ECO:0000256" key="2">
    <source>
        <dbReference type="PROSITE-ProRule" id="PRU01282"/>
    </source>
</evidence>
<dbReference type="Pfam" id="PF03960">
    <property type="entry name" value="ArsC"/>
    <property type="match status" value="1"/>
</dbReference>
<evidence type="ECO:0000256" key="1">
    <source>
        <dbReference type="ARBA" id="ARBA00007198"/>
    </source>
</evidence>
<name>A0A975J0F8_9BACT</name>
<accession>A0A975J0F8</accession>
<dbReference type="CDD" id="cd03036">
    <property type="entry name" value="ArsC_like"/>
    <property type="match status" value="1"/>
</dbReference>
<reference evidence="3" key="1">
    <citation type="submission" date="2021-04" db="EMBL/GenBank/DDBJ databases">
        <title>Luteolibacter sp. 32A isolated from the skin of an Anderson's salamander (Ambystoma andersonii).</title>
        <authorList>
            <person name="Spergser J."/>
            <person name="Busse H.-J."/>
        </authorList>
    </citation>
    <scope>NUCLEOTIDE SEQUENCE</scope>
    <source>
        <strain evidence="3">32A</strain>
    </source>
</reference>
<dbReference type="Proteomes" id="UP000676169">
    <property type="component" value="Chromosome"/>
</dbReference>
<dbReference type="InterPro" id="IPR036249">
    <property type="entry name" value="Thioredoxin-like_sf"/>
</dbReference>
<evidence type="ECO:0000313" key="4">
    <source>
        <dbReference type="Proteomes" id="UP000676169"/>
    </source>
</evidence>
<dbReference type="PANTHER" id="PTHR30041">
    <property type="entry name" value="ARSENATE REDUCTASE"/>
    <property type="match status" value="1"/>
</dbReference>
<protein>
    <submittedName>
        <fullName evidence="3">Arsenate reductase family protein</fullName>
    </submittedName>
</protein>
<dbReference type="Gene3D" id="3.40.30.10">
    <property type="entry name" value="Glutaredoxin"/>
    <property type="match status" value="1"/>
</dbReference>
<dbReference type="InterPro" id="IPR006660">
    <property type="entry name" value="Arsenate_reductase-like"/>
</dbReference>